<reference evidence="2 3" key="1">
    <citation type="submission" date="2018-11" db="EMBL/GenBank/DDBJ databases">
        <authorList>
            <person name="Criscuolo A."/>
        </authorList>
    </citation>
    <scope>NUCLEOTIDE SEQUENCE [LARGE SCALE GENOMIC DNA]</scope>
    <source>
        <strain evidence="2">ACIP111625</strain>
    </source>
</reference>
<evidence type="ECO:0000313" key="2">
    <source>
        <dbReference type="EMBL" id="VDC33281.1"/>
    </source>
</evidence>
<name>A0A3P5XEU9_9RHOB</name>
<dbReference type="Proteomes" id="UP000277498">
    <property type="component" value="Unassembled WGS sequence"/>
</dbReference>
<feature type="compositionally biased region" description="Polar residues" evidence="1">
    <location>
        <begin position="207"/>
        <end position="218"/>
    </location>
</feature>
<proteinExistence type="predicted"/>
<gene>
    <name evidence="2" type="ORF">XINFAN_03733</name>
</gene>
<keyword evidence="3" id="KW-1185">Reference proteome</keyword>
<dbReference type="EMBL" id="UXAW01000109">
    <property type="protein sequence ID" value="VDC33281.1"/>
    <property type="molecule type" value="Genomic_DNA"/>
</dbReference>
<accession>A0A3P5XEU9</accession>
<feature type="region of interest" description="Disordered" evidence="1">
    <location>
        <begin position="141"/>
        <end position="235"/>
    </location>
</feature>
<evidence type="ECO:0000256" key="1">
    <source>
        <dbReference type="SAM" id="MobiDB-lite"/>
    </source>
</evidence>
<organism evidence="2 3">
    <name type="scientific">Pseudogemmobacter humi</name>
    <dbReference type="NCBI Taxonomy" id="2483812"/>
    <lineage>
        <taxon>Bacteria</taxon>
        <taxon>Pseudomonadati</taxon>
        <taxon>Pseudomonadota</taxon>
        <taxon>Alphaproteobacteria</taxon>
        <taxon>Rhodobacterales</taxon>
        <taxon>Paracoccaceae</taxon>
        <taxon>Pseudogemmobacter</taxon>
    </lineage>
</organism>
<dbReference type="AlphaFoldDB" id="A0A3P5XEU9"/>
<protein>
    <submittedName>
        <fullName evidence="2">Uncharacterized protein</fullName>
    </submittedName>
</protein>
<evidence type="ECO:0000313" key="3">
    <source>
        <dbReference type="Proteomes" id="UP000277498"/>
    </source>
</evidence>
<feature type="compositionally biased region" description="Polar residues" evidence="1">
    <location>
        <begin position="146"/>
        <end position="157"/>
    </location>
</feature>
<sequence>MPSALAEKASLDVLAKAVGATYGVATAAGLAALSPAVGETASGRLGRARKALVRISRAIRRSPHGQSFRQDIAPDAAGATGAVADPEARPDRCDALRIMDLAGAGWAAEPGMKAGPRSLRNLAEPADRPDVAVFGDEGEPHILSADRSNQWRNQPQTRAKKAAAFFEACHAPRAAGRPLSSEPKSRPDRPASARSRGKLWPGLWSVPASTDPTRSPQRQGHGPPALPLRPHSSGN</sequence>